<dbReference type="STRING" id="365046.Rta_20450"/>
<dbReference type="Gene3D" id="3.30.1310.20">
    <property type="entry name" value="PRTase-like"/>
    <property type="match status" value="1"/>
</dbReference>
<dbReference type="KEGG" id="rta:Rta_20450"/>
<proteinExistence type="predicted"/>
<dbReference type="OrthoDB" id="9810066at2"/>
<protein>
    <recommendedName>
        <fullName evidence="1">Phosphoribosyltransferase domain-containing protein</fullName>
    </recommendedName>
</protein>
<reference evidence="2 3" key="2">
    <citation type="journal article" date="2011" name="PLoS ONE">
        <title>The Cyst-Dividing Bacterium Ramlibacter tataouinensis TTB310 Genome Reveals a Well-Stocked Toolbox for Adaptation to a Desert Environment.</title>
        <authorList>
            <person name="De Luca G."/>
            <person name="Barakat M."/>
            <person name="Ortet P."/>
            <person name="Fochesato S."/>
            <person name="Jourlin-Castelli C."/>
            <person name="Ansaldi M."/>
            <person name="Py B."/>
            <person name="Fichant G."/>
            <person name="Coutinho P.M."/>
            <person name="Voulhoux R."/>
            <person name="Bastien O."/>
            <person name="Marechal E."/>
            <person name="Henrissat B."/>
            <person name="Quentin Y."/>
            <person name="Noirot P."/>
            <person name="Filloux A."/>
            <person name="Mejean V."/>
            <person name="Dubow M.S."/>
            <person name="Barras F."/>
            <person name="Barbe V."/>
            <person name="Weissenbach J."/>
            <person name="Mihalcescu I."/>
            <person name="Vermeglio A."/>
            <person name="Achouak W."/>
            <person name="Heulin T."/>
        </authorList>
    </citation>
    <scope>NUCLEOTIDE SEQUENCE [LARGE SCALE GENOMIC DNA]</scope>
    <source>
        <strain evidence="3">ATCC BAA-407 / DSM 14655 / LMG 21543 / TTB310</strain>
    </source>
</reference>
<accession>F5XYG2</accession>
<dbReference type="eggNOG" id="COG1926">
    <property type="taxonomic scope" value="Bacteria"/>
</dbReference>
<dbReference type="HOGENOM" id="CLU_083583_0_0_4"/>
<dbReference type="Proteomes" id="UP000008385">
    <property type="component" value="Chromosome"/>
</dbReference>
<keyword evidence="3" id="KW-1185">Reference proteome</keyword>
<dbReference type="InterPro" id="IPR029057">
    <property type="entry name" value="PRTase-like"/>
</dbReference>
<gene>
    <name evidence="2" type="ordered locus">Rta_20450</name>
</gene>
<organism evidence="2 3">
    <name type="scientific">Ramlibacter tataouinensis (strain ATCC BAA-407 / DSM 14655 / LMG 21543 / TTB310)</name>
    <dbReference type="NCBI Taxonomy" id="365046"/>
    <lineage>
        <taxon>Bacteria</taxon>
        <taxon>Pseudomonadati</taxon>
        <taxon>Pseudomonadota</taxon>
        <taxon>Betaproteobacteria</taxon>
        <taxon>Burkholderiales</taxon>
        <taxon>Comamonadaceae</taxon>
        <taxon>Ramlibacter</taxon>
    </lineage>
</organism>
<sequence>MSPAPVLPLRDRRQAGRLLAGSLAPYRGRPGLLVLALPRGGVPVAFEIARSLGAPLDIFVVRKIGMPGHPEYAIGAIASGGVRVMEPLPGGTVRPQVLQEAIERETGELARREQVYRGEQPPADIRGRTVLVVDDGMATGSTMEAAVLALRQQQPARLVVVVPVAPRDTVARLRARVDEVACLATPEPFRAVSLWYQDFPQCTDQEVCELLEESRREPAHLSH</sequence>
<evidence type="ECO:0000313" key="2">
    <source>
        <dbReference type="EMBL" id="AEG93138.1"/>
    </source>
</evidence>
<dbReference type="CDD" id="cd06223">
    <property type="entry name" value="PRTases_typeI"/>
    <property type="match status" value="1"/>
</dbReference>
<dbReference type="SUPFAM" id="SSF53271">
    <property type="entry name" value="PRTase-like"/>
    <property type="match status" value="1"/>
</dbReference>
<dbReference type="Pfam" id="PF00156">
    <property type="entry name" value="Pribosyltran"/>
    <property type="match status" value="1"/>
</dbReference>
<name>F5XYG2_RAMTT</name>
<evidence type="ECO:0000259" key="1">
    <source>
        <dbReference type="Pfam" id="PF00156"/>
    </source>
</evidence>
<dbReference type="Gene3D" id="3.40.50.2020">
    <property type="match status" value="1"/>
</dbReference>
<dbReference type="RefSeq" id="WP_013901370.1">
    <property type="nucleotide sequence ID" value="NC_015677.1"/>
</dbReference>
<dbReference type="PATRIC" id="fig|365046.3.peg.2089"/>
<evidence type="ECO:0000313" key="3">
    <source>
        <dbReference type="Proteomes" id="UP000008385"/>
    </source>
</evidence>
<dbReference type="EMBL" id="CP000245">
    <property type="protein sequence ID" value="AEG93138.1"/>
    <property type="molecule type" value="Genomic_DNA"/>
</dbReference>
<dbReference type="InterPro" id="IPR000836">
    <property type="entry name" value="PRTase_dom"/>
</dbReference>
<feature type="domain" description="Phosphoribosyltransferase" evidence="1">
    <location>
        <begin position="33"/>
        <end position="181"/>
    </location>
</feature>
<dbReference type="AlphaFoldDB" id="F5XYG2"/>
<reference evidence="3" key="1">
    <citation type="submission" date="2006-01" db="EMBL/GenBank/DDBJ databases">
        <title>Genome of the cyst-dividing bacterium Ramlibacter tataouinensis.</title>
        <authorList>
            <person name="Barakat M."/>
            <person name="Ortet P."/>
            <person name="De Luca G."/>
            <person name="Jourlin-Castelli C."/>
            <person name="Ansaldi M."/>
            <person name="Py B."/>
            <person name="Fichant G."/>
            <person name="Coutinho P."/>
            <person name="Voulhoux R."/>
            <person name="Bastien O."/>
            <person name="Roy S."/>
            <person name="Marechal E."/>
            <person name="Henrissat B."/>
            <person name="Quentin Y."/>
            <person name="Noirot P."/>
            <person name="Filloux A."/>
            <person name="Mejean V."/>
            <person name="DuBow M."/>
            <person name="Barras F."/>
            <person name="Heulin T."/>
        </authorList>
    </citation>
    <scope>NUCLEOTIDE SEQUENCE [LARGE SCALE GENOMIC DNA]</scope>
    <source>
        <strain evidence="3">ATCC BAA-407 / DSM 14655 / LMG 21543 / TTB310</strain>
    </source>
</reference>